<organism evidence="1 2">
    <name type="scientific">Massariosphaeria phaeospora</name>
    <dbReference type="NCBI Taxonomy" id="100035"/>
    <lineage>
        <taxon>Eukaryota</taxon>
        <taxon>Fungi</taxon>
        <taxon>Dikarya</taxon>
        <taxon>Ascomycota</taxon>
        <taxon>Pezizomycotina</taxon>
        <taxon>Dothideomycetes</taxon>
        <taxon>Pleosporomycetidae</taxon>
        <taxon>Pleosporales</taxon>
        <taxon>Pleosporales incertae sedis</taxon>
        <taxon>Massariosphaeria</taxon>
    </lineage>
</organism>
<keyword evidence="2" id="KW-1185">Reference proteome</keyword>
<dbReference type="AlphaFoldDB" id="A0A7C8M762"/>
<proteinExistence type="predicted"/>
<comment type="caution">
    <text evidence="1">The sequence shown here is derived from an EMBL/GenBank/DDBJ whole genome shotgun (WGS) entry which is preliminary data.</text>
</comment>
<dbReference type="EMBL" id="JAADJZ010000022">
    <property type="protein sequence ID" value="KAF2867703.1"/>
    <property type="molecule type" value="Genomic_DNA"/>
</dbReference>
<accession>A0A7C8M762</accession>
<sequence length="195" mass="21175">MNGRTAVLTAIAATILGFLYLASTHYPNTFKMTPSSSSKPSGVPGLEFTLSQISKHPPSMLVTLKNHNPSSTFTLLKWGTPLDPQALNLGVFHLVDAEAGKEVPVDVIKIGRKMPPAPEELVTIMPGTEESTEVVFDKPWMPDTPAKYSVRAEGTFSGVWEKAASDVEDSELEAYADSKFFNRSFATEEAVLNVT</sequence>
<dbReference type="Gene3D" id="2.60.40.2970">
    <property type="match status" value="1"/>
</dbReference>
<protein>
    <submittedName>
        <fullName evidence="1">Uncharacterized protein</fullName>
    </submittedName>
</protein>
<name>A0A7C8M762_9PLEO</name>
<evidence type="ECO:0000313" key="1">
    <source>
        <dbReference type="EMBL" id="KAF2867703.1"/>
    </source>
</evidence>
<reference evidence="1 2" key="1">
    <citation type="submission" date="2020-01" db="EMBL/GenBank/DDBJ databases">
        <authorList>
            <consortium name="DOE Joint Genome Institute"/>
            <person name="Haridas S."/>
            <person name="Albert R."/>
            <person name="Binder M."/>
            <person name="Bloem J."/>
            <person name="Labutti K."/>
            <person name="Salamov A."/>
            <person name="Andreopoulos B."/>
            <person name="Baker S.E."/>
            <person name="Barry K."/>
            <person name="Bills G."/>
            <person name="Bluhm B.H."/>
            <person name="Cannon C."/>
            <person name="Castanera R."/>
            <person name="Culley D.E."/>
            <person name="Daum C."/>
            <person name="Ezra D."/>
            <person name="Gonzalez J.B."/>
            <person name="Henrissat B."/>
            <person name="Kuo A."/>
            <person name="Liang C."/>
            <person name="Lipzen A."/>
            <person name="Lutzoni F."/>
            <person name="Magnuson J."/>
            <person name="Mondo S."/>
            <person name="Nolan M."/>
            <person name="Ohm R."/>
            <person name="Pangilinan J."/>
            <person name="Park H.-J.H."/>
            <person name="Ramirez L."/>
            <person name="Alfaro M."/>
            <person name="Sun H."/>
            <person name="Tritt A."/>
            <person name="Yoshinaga Y."/>
            <person name="Zwiers L.-H.L."/>
            <person name="Turgeon B.G."/>
            <person name="Goodwin S.B."/>
            <person name="Spatafora J.W."/>
            <person name="Crous P.W."/>
            <person name="Grigoriev I.V."/>
        </authorList>
    </citation>
    <scope>NUCLEOTIDE SEQUENCE [LARGE SCALE GENOMIC DNA]</scope>
    <source>
        <strain evidence="1 2">CBS 611.86</strain>
    </source>
</reference>
<gene>
    <name evidence="1" type="ORF">BDV95DRAFT_631060</name>
</gene>
<dbReference type="OrthoDB" id="4664297at2759"/>
<evidence type="ECO:0000313" key="2">
    <source>
        <dbReference type="Proteomes" id="UP000481861"/>
    </source>
</evidence>
<dbReference type="Proteomes" id="UP000481861">
    <property type="component" value="Unassembled WGS sequence"/>
</dbReference>